<dbReference type="GO" id="GO:0006352">
    <property type="term" value="P:DNA-templated transcription initiation"/>
    <property type="evidence" value="ECO:0007669"/>
    <property type="project" value="InterPro"/>
</dbReference>
<dbReference type="KEGG" id="salj:SMD11_2544"/>
<reference evidence="2 3" key="1">
    <citation type="submission" date="2017-06" db="EMBL/GenBank/DDBJ databases">
        <title>Streptomyces albireticuli Genome sequencing and assembly.</title>
        <authorList>
            <person name="Wang Y."/>
            <person name="Du B."/>
            <person name="Ding Y."/>
            <person name="Liu H."/>
            <person name="Hou Q."/>
            <person name="Liu K."/>
            <person name="Yao L."/>
            <person name="Wang C."/>
        </authorList>
    </citation>
    <scope>NUCLEOTIDE SEQUENCE [LARGE SCALE GENOMIC DNA]</scope>
    <source>
        <strain evidence="2 3">MDJK11</strain>
    </source>
</reference>
<dbReference type="GO" id="GO:0003700">
    <property type="term" value="F:DNA-binding transcription factor activity"/>
    <property type="evidence" value="ECO:0007669"/>
    <property type="project" value="InterPro"/>
</dbReference>
<feature type="domain" description="RNA polymerase sigma-70 region 4" evidence="1">
    <location>
        <begin position="111"/>
        <end position="158"/>
    </location>
</feature>
<evidence type="ECO:0000259" key="1">
    <source>
        <dbReference type="Pfam" id="PF04545"/>
    </source>
</evidence>
<dbReference type="SUPFAM" id="SSF88659">
    <property type="entry name" value="Sigma3 and sigma4 domains of RNA polymerase sigma factors"/>
    <property type="match status" value="1"/>
</dbReference>
<name>A0A1Z2L1L7_9ACTN</name>
<evidence type="ECO:0000313" key="3">
    <source>
        <dbReference type="Proteomes" id="UP000195755"/>
    </source>
</evidence>
<accession>A0A1Z2L1L7</accession>
<dbReference type="AlphaFoldDB" id="A0A1Z2L1L7"/>
<dbReference type="RefSeq" id="WP_087926530.1">
    <property type="nucleotide sequence ID" value="NZ_CP021744.1"/>
</dbReference>
<gene>
    <name evidence="2" type="ORF">SMD11_2544</name>
</gene>
<sequence length="186" mass="19853">MGERRTARERRRAHEFEEFVAGAGGRLLHVAALLTGEAPGRTPAGGTSGDPAAGHGPEAAARLLTAALAATYAAWDGLRGEDPYDRARQELVTRYARTARRPGSADPGGVLAPLAPQERLVLVLRLAEGLAEEQTAALLGLPVERVRTLCTRAVDTLRRGAPRAGRAGAATWRAGWWRTRPWRAGP</sequence>
<dbReference type="Proteomes" id="UP000195755">
    <property type="component" value="Chromosome"/>
</dbReference>
<dbReference type="InterPro" id="IPR036388">
    <property type="entry name" value="WH-like_DNA-bd_sf"/>
</dbReference>
<protein>
    <submittedName>
        <fullName evidence="2">RNA polymerase</fullName>
    </submittedName>
</protein>
<dbReference type="OrthoDB" id="4332887at2"/>
<organism evidence="2 3">
    <name type="scientific">Streptomyces albireticuli</name>
    <dbReference type="NCBI Taxonomy" id="1940"/>
    <lineage>
        <taxon>Bacteria</taxon>
        <taxon>Bacillati</taxon>
        <taxon>Actinomycetota</taxon>
        <taxon>Actinomycetes</taxon>
        <taxon>Kitasatosporales</taxon>
        <taxon>Streptomycetaceae</taxon>
        <taxon>Streptomyces</taxon>
    </lineage>
</organism>
<dbReference type="Gene3D" id="1.10.10.10">
    <property type="entry name" value="Winged helix-like DNA-binding domain superfamily/Winged helix DNA-binding domain"/>
    <property type="match status" value="1"/>
</dbReference>
<evidence type="ECO:0000313" key="2">
    <source>
        <dbReference type="EMBL" id="ARZ68193.1"/>
    </source>
</evidence>
<proteinExistence type="predicted"/>
<dbReference type="Pfam" id="PF04545">
    <property type="entry name" value="Sigma70_r4"/>
    <property type="match status" value="1"/>
</dbReference>
<dbReference type="EMBL" id="CP021744">
    <property type="protein sequence ID" value="ARZ68193.1"/>
    <property type="molecule type" value="Genomic_DNA"/>
</dbReference>
<dbReference type="InterPro" id="IPR013324">
    <property type="entry name" value="RNA_pol_sigma_r3/r4-like"/>
</dbReference>
<dbReference type="InterPro" id="IPR007630">
    <property type="entry name" value="RNA_pol_sigma70_r4"/>
</dbReference>
<dbReference type="CDD" id="cd06171">
    <property type="entry name" value="Sigma70_r4"/>
    <property type="match status" value="1"/>
</dbReference>